<feature type="compositionally biased region" description="Polar residues" evidence="1">
    <location>
        <begin position="24"/>
        <end position="40"/>
    </location>
</feature>
<feature type="compositionally biased region" description="Basic and acidic residues" evidence="1">
    <location>
        <begin position="1"/>
        <end position="15"/>
    </location>
</feature>
<protein>
    <submittedName>
        <fullName evidence="2">Uncharacterized protein</fullName>
    </submittedName>
</protein>
<feature type="compositionally biased region" description="Basic and acidic residues" evidence="1">
    <location>
        <begin position="237"/>
        <end position="257"/>
    </location>
</feature>
<feature type="compositionally biased region" description="Polar residues" evidence="1">
    <location>
        <begin position="294"/>
        <end position="303"/>
    </location>
</feature>
<gene>
    <name evidence="2" type="ORF">L9F63_002245</name>
</gene>
<keyword evidence="3" id="KW-1185">Reference proteome</keyword>
<feature type="compositionally biased region" description="Polar residues" evidence="1">
    <location>
        <begin position="167"/>
        <end position="179"/>
    </location>
</feature>
<feature type="compositionally biased region" description="Polar residues" evidence="1">
    <location>
        <begin position="375"/>
        <end position="405"/>
    </location>
</feature>
<feature type="region of interest" description="Disordered" evidence="1">
    <location>
        <begin position="351"/>
        <end position="498"/>
    </location>
</feature>
<feature type="compositionally biased region" description="Basic and acidic residues" evidence="1">
    <location>
        <begin position="471"/>
        <end position="487"/>
    </location>
</feature>
<evidence type="ECO:0000313" key="2">
    <source>
        <dbReference type="EMBL" id="KAJ9591239.1"/>
    </source>
</evidence>
<proteinExistence type="predicted"/>
<dbReference type="AlphaFoldDB" id="A0AAD8EIJ7"/>
<sequence>MGKTPKDKHGVERRRPYNYPRNAQARTQNSGTESRNYGYSTGNVQRKIPIYHGVPFAGVRGPLPNQAYHFGRGRGFRGRIGGNKPLKPIHNRQRRPDLRNKRFVSPQHKSSVRRNMQAETEEQDNVQENIQQTSEQLTKNGPESDAVSTEDENLEETEKVENRDEVTNSVENCDSNGITNDVEDDVKSETKSKSTSNKEKKTKKASPTVKTPSKSKHSPKSKKESKPETDEEPEASENEKEKTDLKNVESESKKQESSDFQPSVKIRRLTAPTDSSDTNDSIVEIPIDKENKSQEVSPSTSTADEVPKTIDVHVIRDSPRRSTRLSKIDSSSIIILDSDDSISVLELSRKSQEKSFAQSIRSVSGRRSLRPLPSYNRSFNRSPYTPGSASVRTNVSNRSVTTSNDSESDTQDAKLTQSRSSIWGIFRSSSTNPPSQDSVTDNEESTNRSCADDSGNDSEATTEPIFSSQKRKIEDAEIAEPEHESKKIRSSSENNSSGLLSIVSSPMTLFTSKLRGDKSSTPLQVLKTSDTDDGDAEIDISMHHQEANEIEYEENISKTLNEKEDMENRPDNLQVEQEGNARRWCTIM</sequence>
<comment type="caution">
    <text evidence="2">The sequence shown here is derived from an EMBL/GenBank/DDBJ whole genome shotgun (WGS) entry which is preliminary data.</text>
</comment>
<feature type="compositionally biased region" description="Polar residues" evidence="1">
    <location>
        <begin position="272"/>
        <end position="281"/>
    </location>
</feature>
<feature type="compositionally biased region" description="Basic and acidic residues" evidence="1">
    <location>
        <begin position="185"/>
        <end position="199"/>
    </location>
</feature>
<organism evidence="2 3">
    <name type="scientific">Diploptera punctata</name>
    <name type="common">Pacific beetle cockroach</name>
    <dbReference type="NCBI Taxonomy" id="6984"/>
    <lineage>
        <taxon>Eukaryota</taxon>
        <taxon>Metazoa</taxon>
        <taxon>Ecdysozoa</taxon>
        <taxon>Arthropoda</taxon>
        <taxon>Hexapoda</taxon>
        <taxon>Insecta</taxon>
        <taxon>Pterygota</taxon>
        <taxon>Neoptera</taxon>
        <taxon>Polyneoptera</taxon>
        <taxon>Dictyoptera</taxon>
        <taxon>Blattodea</taxon>
        <taxon>Blaberoidea</taxon>
        <taxon>Blaberidae</taxon>
        <taxon>Diplopterinae</taxon>
        <taxon>Diploptera</taxon>
    </lineage>
</organism>
<feature type="compositionally biased region" description="Polar residues" evidence="1">
    <location>
        <begin position="413"/>
        <end position="439"/>
    </location>
</feature>
<feature type="compositionally biased region" description="Basic and acidic residues" evidence="1">
    <location>
        <begin position="156"/>
        <end position="166"/>
    </location>
</feature>
<feature type="compositionally biased region" description="Polar residues" evidence="1">
    <location>
        <begin position="457"/>
        <end position="468"/>
    </location>
</feature>
<accession>A0AAD8EIJ7</accession>
<dbReference type="EMBL" id="JASPKZ010003881">
    <property type="protein sequence ID" value="KAJ9591239.1"/>
    <property type="molecule type" value="Genomic_DNA"/>
</dbReference>
<feature type="compositionally biased region" description="Polar residues" evidence="1">
    <location>
        <begin position="107"/>
        <end position="118"/>
    </location>
</feature>
<feature type="compositionally biased region" description="Polar residues" evidence="1">
    <location>
        <begin position="126"/>
        <end position="141"/>
    </location>
</feature>
<evidence type="ECO:0000313" key="3">
    <source>
        <dbReference type="Proteomes" id="UP001233999"/>
    </source>
</evidence>
<reference evidence="2" key="2">
    <citation type="submission" date="2023-05" db="EMBL/GenBank/DDBJ databases">
        <authorList>
            <person name="Fouks B."/>
        </authorList>
    </citation>
    <scope>NUCLEOTIDE SEQUENCE</scope>
    <source>
        <strain evidence="2">Stay&amp;Tobe</strain>
        <tissue evidence="2">Testes</tissue>
    </source>
</reference>
<name>A0AAD8EIJ7_DIPPU</name>
<feature type="region of interest" description="Disordered" evidence="1">
    <location>
        <begin position="77"/>
        <end position="326"/>
    </location>
</feature>
<feature type="compositionally biased region" description="Basic and acidic residues" evidence="1">
    <location>
        <begin position="305"/>
        <end position="320"/>
    </location>
</feature>
<evidence type="ECO:0000256" key="1">
    <source>
        <dbReference type="SAM" id="MobiDB-lite"/>
    </source>
</evidence>
<feature type="region of interest" description="Disordered" evidence="1">
    <location>
        <begin position="1"/>
        <end position="40"/>
    </location>
</feature>
<dbReference type="Proteomes" id="UP001233999">
    <property type="component" value="Unassembled WGS sequence"/>
</dbReference>
<reference evidence="2" key="1">
    <citation type="journal article" date="2023" name="IScience">
        <title>Live-bearing cockroach genome reveals convergent evolutionary mechanisms linked to viviparity in insects and beyond.</title>
        <authorList>
            <person name="Fouks B."/>
            <person name="Harrison M.C."/>
            <person name="Mikhailova A.A."/>
            <person name="Marchal E."/>
            <person name="English S."/>
            <person name="Carruthers M."/>
            <person name="Jennings E.C."/>
            <person name="Chiamaka E.L."/>
            <person name="Frigard R.A."/>
            <person name="Pippel M."/>
            <person name="Attardo G.M."/>
            <person name="Benoit J.B."/>
            <person name="Bornberg-Bauer E."/>
            <person name="Tobe S.S."/>
        </authorList>
    </citation>
    <scope>NUCLEOTIDE SEQUENCE</scope>
    <source>
        <strain evidence="2">Stay&amp;Tobe</strain>
    </source>
</reference>